<evidence type="ECO:0000256" key="5">
    <source>
        <dbReference type="ARBA" id="ARBA00023014"/>
    </source>
</evidence>
<evidence type="ECO:0000313" key="7">
    <source>
        <dbReference type="Proteomes" id="UP000177876"/>
    </source>
</evidence>
<dbReference type="InterPro" id="IPR051460">
    <property type="entry name" value="HdrC_iron-sulfur_subunit"/>
</dbReference>
<dbReference type="GO" id="GO:0051539">
    <property type="term" value="F:4 iron, 4 sulfur cluster binding"/>
    <property type="evidence" value="ECO:0007669"/>
    <property type="project" value="UniProtKB-KW"/>
</dbReference>
<evidence type="ECO:0008006" key="8">
    <source>
        <dbReference type="Google" id="ProtNLM"/>
    </source>
</evidence>
<dbReference type="InterPro" id="IPR017900">
    <property type="entry name" value="4Fe4S_Fe_S_CS"/>
</dbReference>
<dbReference type="GO" id="GO:0016491">
    <property type="term" value="F:oxidoreductase activity"/>
    <property type="evidence" value="ECO:0007669"/>
    <property type="project" value="UniProtKB-KW"/>
</dbReference>
<comment type="caution">
    <text evidence="6">The sequence shown here is derived from an EMBL/GenBank/DDBJ whole genome shotgun (WGS) entry which is preliminary data.</text>
</comment>
<protein>
    <recommendedName>
        <fullName evidence="8">Heterodisulfide reductase</fullName>
    </recommendedName>
</protein>
<dbReference type="Pfam" id="PF13534">
    <property type="entry name" value="Fer4_17"/>
    <property type="match status" value="1"/>
</dbReference>
<keyword evidence="4" id="KW-0408">Iron</keyword>
<dbReference type="Proteomes" id="UP000177876">
    <property type="component" value="Unassembled WGS sequence"/>
</dbReference>
<dbReference type="PANTHER" id="PTHR43255">
    <property type="entry name" value="IRON-SULFUR-BINDING OXIDOREDUCTASE FADF-RELATED-RELATED"/>
    <property type="match status" value="1"/>
</dbReference>
<evidence type="ECO:0000256" key="3">
    <source>
        <dbReference type="ARBA" id="ARBA00023002"/>
    </source>
</evidence>
<name>A0A1F2WRP2_9ACTN</name>
<evidence type="ECO:0000256" key="2">
    <source>
        <dbReference type="ARBA" id="ARBA00022723"/>
    </source>
</evidence>
<dbReference type="AlphaFoldDB" id="A0A1F2WRP2"/>
<dbReference type="GO" id="GO:0005886">
    <property type="term" value="C:plasma membrane"/>
    <property type="evidence" value="ECO:0007669"/>
    <property type="project" value="TreeGrafter"/>
</dbReference>
<dbReference type="InterPro" id="IPR009051">
    <property type="entry name" value="Helical_ferredxn"/>
</dbReference>
<dbReference type="STRING" id="1797197.A2Y75_11395"/>
<keyword evidence="1" id="KW-0004">4Fe-4S</keyword>
<dbReference type="GO" id="GO:0046872">
    <property type="term" value="F:metal ion binding"/>
    <property type="evidence" value="ECO:0007669"/>
    <property type="project" value="UniProtKB-KW"/>
</dbReference>
<sequence>MISKLDPGLEREIEDRSGQKARLCYQCGKCSTGCLFNFAMDILPHKAIKLVQYGQKERLLASETIWLCAACETCTARCPNDIDVARVIDSLREIALEEGIKTADKNIPLFHKCFIGNIQATGRISEPILMGSYKTLSGDLFSDIGLAVEMLRKGKIKLIPSVVKSHRELRRIFKETKK</sequence>
<gene>
    <name evidence="6" type="ORF">A2Y75_11395</name>
</gene>
<evidence type="ECO:0000256" key="1">
    <source>
        <dbReference type="ARBA" id="ARBA00022485"/>
    </source>
</evidence>
<dbReference type="Gene3D" id="1.10.1060.10">
    <property type="entry name" value="Alpha-helical ferredoxin"/>
    <property type="match status" value="1"/>
</dbReference>
<dbReference type="PROSITE" id="PS00198">
    <property type="entry name" value="4FE4S_FER_1"/>
    <property type="match status" value="1"/>
</dbReference>
<proteinExistence type="predicted"/>
<keyword evidence="5" id="KW-0411">Iron-sulfur</keyword>
<organism evidence="6 7">
    <name type="scientific">Candidatus Solincola sediminis</name>
    <dbReference type="NCBI Taxonomy" id="1797199"/>
    <lineage>
        <taxon>Bacteria</taxon>
        <taxon>Bacillati</taxon>
        <taxon>Actinomycetota</taxon>
        <taxon>Candidatus Geothermincolia</taxon>
        <taxon>Candidatus Geothermincolales</taxon>
        <taxon>Candidatus Geothermincolaceae</taxon>
        <taxon>Candidatus Solincola</taxon>
    </lineage>
</organism>
<dbReference type="PANTHER" id="PTHR43255:SF1">
    <property type="entry name" value="IRON-SULFUR-BINDING OXIDOREDUCTASE FADF-RELATED"/>
    <property type="match status" value="1"/>
</dbReference>
<dbReference type="SUPFAM" id="SSF46548">
    <property type="entry name" value="alpha-helical ferredoxin"/>
    <property type="match status" value="1"/>
</dbReference>
<evidence type="ECO:0000256" key="4">
    <source>
        <dbReference type="ARBA" id="ARBA00023004"/>
    </source>
</evidence>
<keyword evidence="3" id="KW-0560">Oxidoreductase</keyword>
<keyword evidence="2" id="KW-0479">Metal-binding</keyword>
<dbReference type="EMBL" id="MELK01000015">
    <property type="protein sequence ID" value="OFW59466.1"/>
    <property type="molecule type" value="Genomic_DNA"/>
</dbReference>
<reference evidence="6 7" key="1">
    <citation type="journal article" date="2016" name="Nat. Commun.">
        <title>Thousands of microbial genomes shed light on interconnected biogeochemical processes in an aquifer system.</title>
        <authorList>
            <person name="Anantharaman K."/>
            <person name="Brown C.T."/>
            <person name="Hug L.A."/>
            <person name="Sharon I."/>
            <person name="Castelle C.J."/>
            <person name="Probst A.J."/>
            <person name="Thomas B.C."/>
            <person name="Singh A."/>
            <person name="Wilkins M.J."/>
            <person name="Karaoz U."/>
            <person name="Brodie E.L."/>
            <person name="Williams K.H."/>
            <person name="Hubbard S.S."/>
            <person name="Banfield J.F."/>
        </authorList>
    </citation>
    <scope>NUCLEOTIDE SEQUENCE [LARGE SCALE GENOMIC DNA]</scope>
</reference>
<accession>A0A1F2WRP2</accession>
<evidence type="ECO:0000313" key="6">
    <source>
        <dbReference type="EMBL" id="OFW59466.1"/>
    </source>
</evidence>